<evidence type="ECO:0000313" key="2">
    <source>
        <dbReference type="EMBL" id="PZO76477.1"/>
    </source>
</evidence>
<accession>A0A2W4Z4N8</accession>
<gene>
    <name evidence="2" type="ORF">DI640_02725</name>
</gene>
<feature type="signal peptide" evidence="1">
    <location>
        <begin position="1"/>
        <end position="19"/>
    </location>
</feature>
<feature type="chain" id="PRO_5016113805" evidence="1">
    <location>
        <begin position="20"/>
        <end position="165"/>
    </location>
</feature>
<sequence>MIRPLFLATVGLVGVLALAACDRSNEGASVSINADGGNVLGAINGETGEMKIDVPGFQGTVKLPKIRIDTGNFDLNGVRLYPGSSIKTLNIVGDDKAGGLRVAFASPATPTIVRDWFAQRLGKVGYQVHTEGANLIGTTDENKPFRLELAPDGTDKATGTIVISG</sequence>
<proteinExistence type="predicted"/>
<comment type="caution">
    <text evidence="2">The sequence shown here is derived from an EMBL/GenBank/DDBJ whole genome shotgun (WGS) entry which is preliminary data.</text>
</comment>
<evidence type="ECO:0000256" key="1">
    <source>
        <dbReference type="SAM" id="SignalP"/>
    </source>
</evidence>
<dbReference type="AlphaFoldDB" id="A0A2W4Z4N8"/>
<keyword evidence="1" id="KW-0732">Signal</keyword>
<dbReference type="EMBL" id="QFMX01000002">
    <property type="protein sequence ID" value="PZO76477.1"/>
    <property type="molecule type" value="Genomic_DNA"/>
</dbReference>
<protein>
    <submittedName>
        <fullName evidence="2">Uncharacterized protein</fullName>
    </submittedName>
</protein>
<reference evidence="2 3" key="1">
    <citation type="submission" date="2017-08" db="EMBL/GenBank/DDBJ databases">
        <title>Infants hospitalized years apart are colonized by the same room-sourced microbial strains.</title>
        <authorList>
            <person name="Brooks B."/>
            <person name="Olm M.R."/>
            <person name="Firek B.A."/>
            <person name="Baker R."/>
            <person name="Thomas B.C."/>
            <person name="Morowitz M.J."/>
            <person name="Banfield J.F."/>
        </authorList>
    </citation>
    <scope>NUCLEOTIDE SEQUENCE [LARGE SCALE GENOMIC DNA]</scope>
    <source>
        <strain evidence="2">S2_018_000_R3_119</strain>
    </source>
</reference>
<name>A0A2W4Z4N8_9SPHN</name>
<evidence type="ECO:0000313" key="3">
    <source>
        <dbReference type="Proteomes" id="UP000249555"/>
    </source>
</evidence>
<organism evidence="2 3">
    <name type="scientific">Sphingomonas taxi</name>
    <dbReference type="NCBI Taxonomy" id="1549858"/>
    <lineage>
        <taxon>Bacteria</taxon>
        <taxon>Pseudomonadati</taxon>
        <taxon>Pseudomonadota</taxon>
        <taxon>Alphaproteobacteria</taxon>
        <taxon>Sphingomonadales</taxon>
        <taxon>Sphingomonadaceae</taxon>
        <taxon>Sphingomonas</taxon>
    </lineage>
</organism>
<dbReference type="PROSITE" id="PS51257">
    <property type="entry name" value="PROKAR_LIPOPROTEIN"/>
    <property type="match status" value="1"/>
</dbReference>
<dbReference type="Proteomes" id="UP000249555">
    <property type="component" value="Unassembled WGS sequence"/>
</dbReference>